<comment type="subcellular location">
    <subcellularLocation>
        <location evidence="1">Cell envelope</location>
    </subcellularLocation>
</comment>
<evidence type="ECO:0000259" key="8">
    <source>
        <dbReference type="Pfam" id="PF04234"/>
    </source>
</evidence>
<feature type="domain" description="CopC" evidence="8">
    <location>
        <begin position="28"/>
        <end position="122"/>
    </location>
</feature>
<dbReference type="RefSeq" id="WP_289458089.1">
    <property type="nucleotide sequence ID" value="NZ_JAUCML010000003.1"/>
</dbReference>
<comment type="caution">
    <text evidence="9">The sequence shown here is derived from an EMBL/GenBank/DDBJ whole genome shotgun (WGS) entry which is preliminary data.</text>
</comment>
<organism evidence="9 10">
    <name type="scientific">Curtobacterium citri</name>
    <dbReference type="NCBI Taxonomy" id="3055139"/>
    <lineage>
        <taxon>Bacteria</taxon>
        <taxon>Bacillati</taxon>
        <taxon>Actinomycetota</taxon>
        <taxon>Actinomycetes</taxon>
        <taxon>Micrococcales</taxon>
        <taxon>Microbacteriaceae</taxon>
        <taxon>Curtobacterium</taxon>
    </lineage>
</organism>
<dbReference type="EMBL" id="JAUCML010000003">
    <property type="protein sequence ID" value="MDM7884715.1"/>
    <property type="molecule type" value="Genomic_DNA"/>
</dbReference>
<feature type="signal peptide" evidence="7">
    <location>
        <begin position="1"/>
        <end position="27"/>
    </location>
</feature>
<accession>A0ABT7T5A1</accession>
<feature type="region of interest" description="Disordered" evidence="5">
    <location>
        <begin position="121"/>
        <end position="151"/>
    </location>
</feature>
<dbReference type="InterPro" id="IPR014755">
    <property type="entry name" value="Cu-Rt/internalin_Ig-like"/>
</dbReference>
<evidence type="ECO:0000313" key="10">
    <source>
        <dbReference type="Proteomes" id="UP001237823"/>
    </source>
</evidence>
<feature type="chain" id="PRO_5046744324" evidence="7">
    <location>
        <begin position="28"/>
        <end position="238"/>
    </location>
</feature>
<dbReference type="InterPro" id="IPR007348">
    <property type="entry name" value="CopC_dom"/>
</dbReference>
<feature type="compositionally biased region" description="Low complexity" evidence="5">
    <location>
        <begin position="122"/>
        <end position="151"/>
    </location>
</feature>
<evidence type="ECO:0000256" key="6">
    <source>
        <dbReference type="SAM" id="Phobius"/>
    </source>
</evidence>
<evidence type="ECO:0000256" key="5">
    <source>
        <dbReference type="SAM" id="MobiDB-lite"/>
    </source>
</evidence>
<feature type="region of interest" description="Disordered" evidence="5">
    <location>
        <begin position="202"/>
        <end position="238"/>
    </location>
</feature>
<keyword evidence="3 7" id="KW-0732">Signal</keyword>
<evidence type="ECO:0000256" key="1">
    <source>
        <dbReference type="ARBA" id="ARBA00004196"/>
    </source>
</evidence>
<dbReference type="PANTHER" id="PTHR34820">
    <property type="entry name" value="INNER MEMBRANE PROTEIN YEBZ"/>
    <property type="match status" value="1"/>
</dbReference>
<dbReference type="PANTHER" id="PTHR34820:SF4">
    <property type="entry name" value="INNER MEMBRANE PROTEIN YEBZ"/>
    <property type="match status" value="1"/>
</dbReference>
<proteinExistence type="predicted"/>
<evidence type="ECO:0000256" key="4">
    <source>
        <dbReference type="ARBA" id="ARBA00023008"/>
    </source>
</evidence>
<evidence type="ECO:0000256" key="3">
    <source>
        <dbReference type="ARBA" id="ARBA00022729"/>
    </source>
</evidence>
<dbReference type="Pfam" id="PF04234">
    <property type="entry name" value="CopC"/>
    <property type="match status" value="1"/>
</dbReference>
<gene>
    <name evidence="9" type="ORF">QUG92_06310</name>
</gene>
<keyword evidence="6" id="KW-0472">Membrane</keyword>
<keyword evidence="6" id="KW-0812">Transmembrane</keyword>
<keyword evidence="2" id="KW-0479">Metal-binding</keyword>
<sequence length="238" mass="23506">MRLRALLASVVVAAIAPIVLVAGPASAHDALVGSDPAAGSSVSGDLDRVTLTLSEPPLSGLQTGIVISVTDGGGAERTVGDVRIEGTTIAKDVDLTAAGAYRVQWRSVSVDGHPISGEYGFTSTGATAETPTAGPTTAASEPTATATATADAVTGTTDEITATQATAPVGGHQHHTVLLLLVALAVVAFAAVVGIRALRTRRTAVPADSAPADSAPADSAPADDSADGTDTAEHGTDR</sequence>
<reference evidence="9 10" key="1">
    <citation type="submission" date="2023-06" db="EMBL/GenBank/DDBJ databases">
        <authorList>
            <person name="Feng G."/>
            <person name="Li J."/>
            <person name="Zhu H."/>
        </authorList>
    </citation>
    <scope>NUCLEOTIDE SEQUENCE [LARGE SCALE GENOMIC DNA]</scope>
    <source>
        <strain evidence="9 10">RHCKG23</strain>
    </source>
</reference>
<name>A0ABT7T5A1_9MICO</name>
<feature type="transmembrane region" description="Helical" evidence="6">
    <location>
        <begin position="177"/>
        <end position="198"/>
    </location>
</feature>
<evidence type="ECO:0000313" key="9">
    <source>
        <dbReference type="EMBL" id="MDM7884715.1"/>
    </source>
</evidence>
<dbReference type="InterPro" id="IPR032694">
    <property type="entry name" value="CopC/D"/>
</dbReference>
<keyword evidence="6" id="KW-1133">Transmembrane helix</keyword>
<dbReference type="SUPFAM" id="SSF81296">
    <property type="entry name" value="E set domains"/>
    <property type="match status" value="1"/>
</dbReference>
<protein>
    <submittedName>
        <fullName evidence="9">Copper resistance protein CopC</fullName>
    </submittedName>
</protein>
<keyword evidence="10" id="KW-1185">Reference proteome</keyword>
<dbReference type="InterPro" id="IPR014756">
    <property type="entry name" value="Ig_E-set"/>
</dbReference>
<evidence type="ECO:0000256" key="7">
    <source>
        <dbReference type="SAM" id="SignalP"/>
    </source>
</evidence>
<evidence type="ECO:0000256" key="2">
    <source>
        <dbReference type="ARBA" id="ARBA00022723"/>
    </source>
</evidence>
<dbReference type="Gene3D" id="2.60.40.1220">
    <property type="match status" value="1"/>
</dbReference>
<feature type="compositionally biased region" description="Low complexity" evidence="5">
    <location>
        <begin position="206"/>
        <end position="223"/>
    </location>
</feature>
<dbReference type="Proteomes" id="UP001237823">
    <property type="component" value="Unassembled WGS sequence"/>
</dbReference>
<keyword evidence="4" id="KW-0186">Copper</keyword>